<organism evidence="4 5">
    <name type="scientific">Staphylococcus succinus</name>
    <dbReference type="NCBI Taxonomy" id="61015"/>
    <lineage>
        <taxon>Bacteria</taxon>
        <taxon>Bacillati</taxon>
        <taxon>Bacillota</taxon>
        <taxon>Bacilli</taxon>
        <taxon>Bacillales</taxon>
        <taxon>Staphylococcaceae</taxon>
        <taxon>Staphylococcus</taxon>
    </lineage>
</organism>
<accession>A0A9Q6MUH3</accession>
<dbReference type="Gene3D" id="2.40.420.20">
    <property type="match status" value="1"/>
</dbReference>
<dbReference type="GO" id="GO:0030313">
    <property type="term" value="C:cell envelope"/>
    <property type="evidence" value="ECO:0007669"/>
    <property type="project" value="UniProtKB-SubCell"/>
</dbReference>
<dbReference type="PANTHER" id="PTHR32347:SF23">
    <property type="entry name" value="BLL5650 PROTEIN"/>
    <property type="match status" value="1"/>
</dbReference>
<keyword evidence="3" id="KW-0472">Membrane</keyword>
<protein>
    <submittedName>
        <fullName evidence="4">Efflux RND transporter periplasmic adaptor subunit</fullName>
    </submittedName>
</protein>
<evidence type="ECO:0000256" key="3">
    <source>
        <dbReference type="SAM" id="Phobius"/>
    </source>
</evidence>
<dbReference type="AlphaFoldDB" id="A0A9Q6MUH3"/>
<dbReference type="RefSeq" id="WP_073504948.1">
    <property type="nucleotide sequence ID" value="NZ_CP018199.1"/>
</dbReference>
<dbReference type="EMBL" id="PZFQ01000038">
    <property type="protein sequence ID" value="PTI74550.1"/>
    <property type="molecule type" value="Genomic_DNA"/>
</dbReference>
<dbReference type="PANTHER" id="PTHR32347">
    <property type="entry name" value="EFFLUX SYSTEM COMPONENT YKNX-RELATED"/>
    <property type="match status" value="1"/>
</dbReference>
<feature type="transmembrane region" description="Helical" evidence="3">
    <location>
        <begin position="7"/>
        <end position="25"/>
    </location>
</feature>
<comment type="caution">
    <text evidence="4">The sequence shown here is derived from an EMBL/GenBank/DDBJ whole genome shotgun (WGS) entry which is preliminary data.</text>
</comment>
<reference evidence="4 5" key="1">
    <citation type="journal article" date="2016" name="Front. Microbiol.">
        <title>Comprehensive Phylogenetic Analysis of Bovine Non-aureus Staphylococci Species Based on Whole-Genome Sequencing.</title>
        <authorList>
            <person name="Naushad S."/>
            <person name="Barkema H.W."/>
            <person name="Luby C."/>
            <person name="Condas L.A."/>
            <person name="Nobrega D.B."/>
            <person name="Carson D.A."/>
            <person name="De Buck J."/>
        </authorList>
    </citation>
    <scope>NUCLEOTIDE SEQUENCE [LARGE SCALE GENOMIC DNA]</scope>
    <source>
        <strain evidence="4 5">SNUC 1231</strain>
    </source>
</reference>
<sequence length="310" mass="35745">MKKVIMICAILAIITTMLIFYIIYFKTQLSSTNTSIETIKITYNKPFIFVGKKVPSKIASIAYDKNKGYINDWFVKSNDKIKKNQVLFEYYNPSIEQQITAKQKQLFHLKQNKGSHLNLLKQEMLKLQADIQQLQNQLRIKVYAPETGTIYINNHSPSQNEDIVLHIYNSKMLIKAAVPESIIESLHLKDKVIIRHSKQKTFSGEIGYIAKLPINFQKDLKHSHYLVEIISQNSLPIGKHVQIEVPNHIIELPKSTIYQGQFVFVQKNNKFIKRVIKTQNMGNKEHVTIVNGLKPGEVVVKNADIMRSKN</sequence>
<keyword evidence="2" id="KW-0175">Coiled coil</keyword>
<dbReference type="InterPro" id="IPR050465">
    <property type="entry name" value="UPF0194_transport"/>
</dbReference>
<evidence type="ECO:0000313" key="4">
    <source>
        <dbReference type="EMBL" id="PTI74550.1"/>
    </source>
</evidence>
<evidence type="ECO:0000313" key="5">
    <source>
        <dbReference type="Proteomes" id="UP000241960"/>
    </source>
</evidence>
<name>A0A9Q6MUH3_9STAP</name>
<keyword evidence="3" id="KW-1133">Transmembrane helix</keyword>
<evidence type="ECO:0000256" key="1">
    <source>
        <dbReference type="ARBA" id="ARBA00004196"/>
    </source>
</evidence>
<keyword evidence="3" id="KW-0812">Transmembrane</keyword>
<dbReference type="Proteomes" id="UP000241960">
    <property type="component" value="Unassembled WGS sequence"/>
</dbReference>
<evidence type="ECO:0000256" key="2">
    <source>
        <dbReference type="ARBA" id="ARBA00023054"/>
    </source>
</evidence>
<comment type="subcellular location">
    <subcellularLocation>
        <location evidence="1">Cell envelope</location>
    </subcellularLocation>
</comment>
<gene>
    <name evidence="4" type="ORF">BU058_10675</name>
</gene>
<proteinExistence type="predicted"/>